<sequence>MSASVQSDIQDGLKTSICEIARRLCVATDAKACYLAMRERPTAPPRFIGAVGVQGDPPDWNEIDGDHLVRRIGHKRELVVAERSMHALLLALPASGRDIGVAVLLFDSEPPPVSDAFVAAAQLAGLALESVWQLAALHDQAEQLAERTRLREIQVSRNLIRGVIDSVPMGLVLIDPVGYVLAANRALAERFGLEPAMLVGRFYGDVLGEWSEAAAARTFATRQPQRLRRTLQRPGGSESLIEIASIPLFDASGAAHQAVEVWEDITERVALQTQLVRAEKLAAIGHLAASIAHEVGNPLQAIQGFLALFLEQCPPETPNQHFLQLAEEEIDRIVRVLERLRDLYRPRADVFTHVNVNELIESVLLLTGKQLERSRIQVLRELAPDLPAIQGVADQLKQVLLNLVLNAAEAMPNGGTLHVQTYRYHPTEGKGAVAIAITDTGIGISPDQLTRIFDGLHTTKERGMGLGLYTSRAIIERHLGRISAQSIPGEGTTFEIVLPVRHEEIRHETTGENPGR</sequence>
<dbReference type="eggNOG" id="COG3852">
    <property type="taxonomic scope" value="Bacteria"/>
</dbReference>
<evidence type="ECO:0000313" key="12">
    <source>
        <dbReference type="EMBL" id="ABU56721.1"/>
    </source>
</evidence>
<evidence type="ECO:0000259" key="9">
    <source>
        <dbReference type="PROSITE" id="PS50109"/>
    </source>
</evidence>
<dbReference type="CDD" id="cd00082">
    <property type="entry name" value="HisKA"/>
    <property type="match status" value="1"/>
</dbReference>
<gene>
    <name evidence="12" type="ordered locus">Rcas_0592</name>
</gene>
<dbReference type="PANTHER" id="PTHR43065:SF46">
    <property type="entry name" value="C4-DICARBOXYLATE TRANSPORT SENSOR PROTEIN DCTB"/>
    <property type="match status" value="1"/>
</dbReference>
<dbReference type="InterPro" id="IPR000014">
    <property type="entry name" value="PAS"/>
</dbReference>
<dbReference type="InterPro" id="IPR004358">
    <property type="entry name" value="Sig_transdc_His_kin-like_C"/>
</dbReference>
<dbReference type="Gene3D" id="3.30.450.20">
    <property type="entry name" value="PAS domain"/>
    <property type="match status" value="1"/>
</dbReference>
<dbReference type="SMART" id="SM00388">
    <property type="entry name" value="HisKA"/>
    <property type="match status" value="1"/>
</dbReference>
<dbReference type="Proteomes" id="UP000000263">
    <property type="component" value="Chromosome"/>
</dbReference>
<accession>A7NGX4</accession>
<dbReference type="Pfam" id="PF02518">
    <property type="entry name" value="HATPase_c"/>
    <property type="match status" value="1"/>
</dbReference>
<dbReference type="PROSITE" id="PS50112">
    <property type="entry name" value="PAS"/>
    <property type="match status" value="1"/>
</dbReference>
<evidence type="ECO:0000256" key="8">
    <source>
        <dbReference type="ARBA" id="ARBA00023012"/>
    </source>
</evidence>
<dbReference type="KEGG" id="rca:Rcas_0592"/>
<dbReference type="Gene3D" id="3.30.565.10">
    <property type="entry name" value="Histidine kinase-like ATPase, C-terminal domain"/>
    <property type="match status" value="1"/>
</dbReference>
<evidence type="ECO:0000256" key="7">
    <source>
        <dbReference type="ARBA" id="ARBA00022840"/>
    </source>
</evidence>
<evidence type="ECO:0000313" key="13">
    <source>
        <dbReference type="Proteomes" id="UP000000263"/>
    </source>
</evidence>
<dbReference type="RefSeq" id="WP_012119152.1">
    <property type="nucleotide sequence ID" value="NC_009767.1"/>
</dbReference>
<dbReference type="InterPro" id="IPR003661">
    <property type="entry name" value="HisK_dim/P_dom"/>
</dbReference>
<feature type="domain" description="Histidine kinase" evidence="9">
    <location>
        <begin position="290"/>
        <end position="502"/>
    </location>
</feature>
<proteinExistence type="predicted"/>
<dbReference type="CDD" id="cd00130">
    <property type="entry name" value="PAS"/>
    <property type="match status" value="1"/>
</dbReference>
<dbReference type="AlphaFoldDB" id="A7NGX4"/>
<dbReference type="STRING" id="383372.Rcas_0592"/>
<evidence type="ECO:0000259" key="10">
    <source>
        <dbReference type="PROSITE" id="PS50112"/>
    </source>
</evidence>
<protein>
    <recommendedName>
        <fullName evidence="2">histidine kinase</fullName>
        <ecNumber evidence="2">2.7.13.3</ecNumber>
    </recommendedName>
</protein>
<dbReference type="SUPFAM" id="SSF55785">
    <property type="entry name" value="PYP-like sensor domain (PAS domain)"/>
    <property type="match status" value="1"/>
</dbReference>
<keyword evidence="3" id="KW-0597">Phosphoprotein</keyword>
<dbReference type="SMART" id="SM00091">
    <property type="entry name" value="PAS"/>
    <property type="match status" value="1"/>
</dbReference>
<dbReference type="InterPro" id="IPR036097">
    <property type="entry name" value="HisK_dim/P_sf"/>
</dbReference>
<dbReference type="SMART" id="SM00387">
    <property type="entry name" value="HATPase_c"/>
    <property type="match status" value="1"/>
</dbReference>
<dbReference type="Pfam" id="PF00512">
    <property type="entry name" value="HisKA"/>
    <property type="match status" value="1"/>
</dbReference>
<organism evidence="12 13">
    <name type="scientific">Roseiflexus castenholzii (strain DSM 13941 / HLO8)</name>
    <dbReference type="NCBI Taxonomy" id="383372"/>
    <lineage>
        <taxon>Bacteria</taxon>
        <taxon>Bacillati</taxon>
        <taxon>Chloroflexota</taxon>
        <taxon>Chloroflexia</taxon>
        <taxon>Chloroflexales</taxon>
        <taxon>Roseiflexineae</taxon>
        <taxon>Roseiflexaceae</taxon>
        <taxon>Roseiflexus</taxon>
    </lineage>
</organism>
<keyword evidence="8" id="KW-0902">Two-component regulatory system</keyword>
<evidence type="ECO:0000256" key="6">
    <source>
        <dbReference type="ARBA" id="ARBA00022777"/>
    </source>
</evidence>
<dbReference type="InterPro" id="IPR005467">
    <property type="entry name" value="His_kinase_dom"/>
</dbReference>
<dbReference type="PRINTS" id="PR00344">
    <property type="entry name" value="BCTRLSENSOR"/>
</dbReference>
<keyword evidence="13" id="KW-1185">Reference proteome</keyword>
<dbReference type="OrthoDB" id="9784397at2"/>
<dbReference type="InterPro" id="IPR035965">
    <property type="entry name" value="PAS-like_dom_sf"/>
</dbReference>
<feature type="domain" description="PAC" evidence="11">
    <location>
        <begin position="225"/>
        <end position="277"/>
    </location>
</feature>
<dbReference type="PROSITE" id="PS50109">
    <property type="entry name" value="HIS_KIN"/>
    <property type="match status" value="1"/>
</dbReference>
<dbReference type="PROSITE" id="PS50113">
    <property type="entry name" value="PAC"/>
    <property type="match status" value="1"/>
</dbReference>
<comment type="catalytic activity">
    <reaction evidence="1">
        <text>ATP + protein L-histidine = ADP + protein N-phospho-L-histidine.</text>
        <dbReference type="EC" id="2.7.13.3"/>
    </reaction>
</comment>
<dbReference type="EC" id="2.7.13.3" evidence="2"/>
<dbReference type="Pfam" id="PF08448">
    <property type="entry name" value="PAS_4"/>
    <property type="match status" value="1"/>
</dbReference>
<dbReference type="SUPFAM" id="SSF55874">
    <property type="entry name" value="ATPase domain of HSP90 chaperone/DNA topoisomerase II/histidine kinase"/>
    <property type="match status" value="1"/>
</dbReference>
<keyword evidence="6 12" id="KW-0418">Kinase</keyword>
<keyword evidence="4" id="KW-0808">Transferase</keyword>
<evidence type="ECO:0000256" key="2">
    <source>
        <dbReference type="ARBA" id="ARBA00012438"/>
    </source>
</evidence>
<dbReference type="GO" id="GO:0000155">
    <property type="term" value="F:phosphorelay sensor kinase activity"/>
    <property type="evidence" value="ECO:0007669"/>
    <property type="project" value="InterPro"/>
</dbReference>
<evidence type="ECO:0000256" key="5">
    <source>
        <dbReference type="ARBA" id="ARBA00022741"/>
    </source>
</evidence>
<evidence type="ECO:0000256" key="4">
    <source>
        <dbReference type="ARBA" id="ARBA00022679"/>
    </source>
</evidence>
<dbReference type="Gene3D" id="1.10.287.130">
    <property type="match status" value="1"/>
</dbReference>
<reference evidence="12 13" key="1">
    <citation type="submission" date="2007-08" db="EMBL/GenBank/DDBJ databases">
        <title>Complete sequence of Roseiflexus castenholzii DSM 13941.</title>
        <authorList>
            <consortium name="US DOE Joint Genome Institute"/>
            <person name="Copeland A."/>
            <person name="Lucas S."/>
            <person name="Lapidus A."/>
            <person name="Barry K."/>
            <person name="Glavina del Rio T."/>
            <person name="Dalin E."/>
            <person name="Tice H."/>
            <person name="Pitluck S."/>
            <person name="Thompson L.S."/>
            <person name="Brettin T."/>
            <person name="Bruce D."/>
            <person name="Detter J.C."/>
            <person name="Han C."/>
            <person name="Tapia R."/>
            <person name="Schmutz J."/>
            <person name="Larimer F."/>
            <person name="Land M."/>
            <person name="Hauser L."/>
            <person name="Kyrpides N."/>
            <person name="Mikhailova N."/>
            <person name="Bryant D.A."/>
            <person name="Hanada S."/>
            <person name="Tsukatani Y."/>
            <person name="Richardson P."/>
        </authorList>
    </citation>
    <scope>NUCLEOTIDE SEQUENCE [LARGE SCALE GENOMIC DNA]</scope>
    <source>
        <strain evidence="13">DSM 13941 / HLO8</strain>
    </source>
</reference>
<name>A7NGX4_ROSCS</name>
<dbReference type="InterPro" id="IPR036890">
    <property type="entry name" value="HATPase_C_sf"/>
</dbReference>
<dbReference type="NCBIfam" id="TIGR00229">
    <property type="entry name" value="sensory_box"/>
    <property type="match status" value="1"/>
</dbReference>
<evidence type="ECO:0000256" key="1">
    <source>
        <dbReference type="ARBA" id="ARBA00000085"/>
    </source>
</evidence>
<dbReference type="SUPFAM" id="SSF47384">
    <property type="entry name" value="Homodimeric domain of signal transducing histidine kinase"/>
    <property type="match status" value="1"/>
</dbReference>
<dbReference type="InterPro" id="IPR000700">
    <property type="entry name" value="PAS-assoc_C"/>
</dbReference>
<dbReference type="GO" id="GO:0005524">
    <property type="term" value="F:ATP binding"/>
    <property type="evidence" value="ECO:0007669"/>
    <property type="project" value="UniProtKB-KW"/>
</dbReference>
<dbReference type="EMBL" id="CP000804">
    <property type="protein sequence ID" value="ABU56721.1"/>
    <property type="molecule type" value="Genomic_DNA"/>
</dbReference>
<evidence type="ECO:0000256" key="3">
    <source>
        <dbReference type="ARBA" id="ARBA00022553"/>
    </source>
</evidence>
<feature type="domain" description="PAS" evidence="10">
    <location>
        <begin position="156"/>
        <end position="201"/>
    </location>
</feature>
<dbReference type="InterPro" id="IPR013656">
    <property type="entry name" value="PAS_4"/>
</dbReference>
<keyword evidence="7" id="KW-0067">ATP-binding</keyword>
<dbReference type="PANTHER" id="PTHR43065">
    <property type="entry name" value="SENSOR HISTIDINE KINASE"/>
    <property type="match status" value="1"/>
</dbReference>
<dbReference type="HOGENOM" id="CLU_000445_114_39_0"/>
<evidence type="ECO:0000259" key="11">
    <source>
        <dbReference type="PROSITE" id="PS50113"/>
    </source>
</evidence>
<keyword evidence="5" id="KW-0547">Nucleotide-binding</keyword>
<dbReference type="InterPro" id="IPR003594">
    <property type="entry name" value="HATPase_dom"/>
</dbReference>